<dbReference type="SMART" id="SM00346">
    <property type="entry name" value="HTH_ICLR"/>
    <property type="match status" value="1"/>
</dbReference>
<keyword evidence="2" id="KW-0238">DNA-binding</keyword>
<dbReference type="EMBL" id="SGXC01000002">
    <property type="protein sequence ID" value="RZS81284.1"/>
    <property type="molecule type" value="Genomic_DNA"/>
</dbReference>
<evidence type="ECO:0000256" key="3">
    <source>
        <dbReference type="ARBA" id="ARBA00023163"/>
    </source>
</evidence>
<proteinExistence type="predicted"/>
<dbReference type="RefSeq" id="WP_130358951.1">
    <property type="nucleotide sequence ID" value="NZ_SGXC01000002.1"/>
</dbReference>
<dbReference type="InterPro" id="IPR005471">
    <property type="entry name" value="Tscrpt_reg_IclR_N"/>
</dbReference>
<keyword evidence="3" id="KW-0804">Transcription</keyword>
<dbReference type="GO" id="GO:0045892">
    <property type="term" value="P:negative regulation of DNA-templated transcription"/>
    <property type="evidence" value="ECO:0007669"/>
    <property type="project" value="TreeGrafter"/>
</dbReference>
<dbReference type="Gene3D" id="1.10.10.10">
    <property type="entry name" value="Winged helix-like DNA-binding domain superfamily/Winged helix DNA-binding domain"/>
    <property type="match status" value="1"/>
</dbReference>
<dbReference type="PROSITE" id="PS51078">
    <property type="entry name" value="ICLR_ED"/>
    <property type="match status" value="1"/>
</dbReference>
<dbReference type="GO" id="GO:0003700">
    <property type="term" value="F:DNA-binding transcription factor activity"/>
    <property type="evidence" value="ECO:0007669"/>
    <property type="project" value="TreeGrafter"/>
</dbReference>
<protein>
    <submittedName>
        <fullName evidence="6">IclR family transcriptional regulator</fullName>
    </submittedName>
</protein>
<dbReference type="OrthoDB" id="5401369at2"/>
<dbReference type="SUPFAM" id="SSF55781">
    <property type="entry name" value="GAF domain-like"/>
    <property type="match status" value="1"/>
</dbReference>
<dbReference type="Gene3D" id="3.30.450.40">
    <property type="match status" value="1"/>
</dbReference>
<dbReference type="InterPro" id="IPR029016">
    <property type="entry name" value="GAF-like_dom_sf"/>
</dbReference>
<evidence type="ECO:0000313" key="6">
    <source>
        <dbReference type="EMBL" id="RZS81284.1"/>
    </source>
</evidence>
<dbReference type="InterPro" id="IPR050707">
    <property type="entry name" value="HTH_MetabolicPath_Reg"/>
</dbReference>
<feature type="domain" description="IclR-ED" evidence="5">
    <location>
        <begin position="83"/>
        <end position="262"/>
    </location>
</feature>
<keyword evidence="1" id="KW-0805">Transcription regulation</keyword>
<dbReference type="Pfam" id="PF01614">
    <property type="entry name" value="IclR_C"/>
    <property type="match status" value="1"/>
</dbReference>
<organism evidence="6 7">
    <name type="scientific">Pigmentiphaga kullae</name>
    <dbReference type="NCBI Taxonomy" id="151784"/>
    <lineage>
        <taxon>Bacteria</taxon>
        <taxon>Pseudomonadati</taxon>
        <taxon>Pseudomonadota</taxon>
        <taxon>Betaproteobacteria</taxon>
        <taxon>Burkholderiales</taxon>
        <taxon>Alcaligenaceae</taxon>
        <taxon>Pigmentiphaga</taxon>
    </lineage>
</organism>
<keyword evidence="7" id="KW-1185">Reference proteome</keyword>
<evidence type="ECO:0000259" key="5">
    <source>
        <dbReference type="PROSITE" id="PS51078"/>
    </source>
</evidence>
<dbReference type="Pfam" id="PF09339">
    <property type="entry name" value="HTH_IclR"/>
    <property type="match status" value="1"/>
</dbReference>
<dbReference type="SUPFAM" id="SSF46785">
    <property type="entry name" value="Winged helix' DNA-binding domain"/>
    <property type="match status" value="1"/>
</dbReference>
<evidence type="ECO:0000313" key="7">
    <source>
        <dbReference type="Proteomes" id="UP000292445"/>
    </source>
</evidence>
<name>A0A4V2F362_9BURK</name>
<evidence type="ECO:0000259" key="4">
    <source>
        <dbReference type="PROSITE" id="PS51077"/>
    </source>
</evidence>
<feature type="domain" description="HTH iclR-type" evidence="4">
    <location>
        <begin position="21"/>
        <end position="82"/>
    </location>
</feature>
<dbReference type="PROSITE" id="PS51077">
    <property type="entry name" value="HTH_ICLR"/>
    <property type="match status" value="1"/>
</dbReference>
<sequence length="269" mass="27981">MSFSADPLDSDESAGKPGALVSPVVRAFRLLRYVVDGGSTSNLSEVGRSIDVNRVTVMRLIATLEHEGVLEALPQGGHRIGLPFLKLATAATAANDMLDLGRRVLADVRRQLNVSAYLAALDGGHVVYLLRDMPEAGLISSVRVGSRVAAHLTTPGRMLLAWQPPATLDALLEADPAASAQAGKLRAQLAADRERGCAWSFSGFEQGINSCAAPVFGALGEAAAAISVAGPETAFGADADSRARTEQVILQAARDLSSLLGSRGYPPAG</sequence>
<gene>
    <name evidence="6" type="ORF">EV675_3907</name>
</gene>
<evidence type="ECO:0000256" key="2">
    <source>
        <dbReference type="ARBA" id="ARBA00023125"/>
    </source>
</evidence>
<reference evidence="6 7" key="1">
    <citation type="submission" date="2019-02" db="EMBL/GenBank/DDBJ databases">
        <title>Genomic Encyclopedia of Type Strains, Phase IV (KMG-IV): sequencing the most valuable type-strain genomes for metagenomic binning, comparative biology and taxonomic classification.</title>
        <authorList>
            <person name="Goeker M."/>
        </authorList>
    </citation>
    <scope>NUCLEOTIDE SEQUENCE [LARGE SCALE GENOMIC DNA]</scope>
    <source>
        <strain evidence="6 7">K24</strain>
    </source>
</reference>
<accession>A0A4V2F362</accession>
<dbReference type="Proteomes" id="UP000292445">
    <property type="component" value="Unassembled WGS sequence"/>
</dbReference>
<dbReference type="InterPro" id="IPR036390">
    <property type="entry name" value="WH_DNA-bd_sf"/>
</dbReference>
<dbReference type="GO" id="GO:0003677">
    <property type="term" value="F:DNA binding"/>
    <property type="evidence" value="ECO:0007669"/>
    <property type="project" value="UniProtKB-KW"/>
</dbReference>
<dbReference type="AlphaFoldDB" id="A0A4V2F362"/>
<dbReference type="PANTHER" id="PTHR30136:SF35">
    <property type="entry name" value="HTH-TYPE TRANSCRIPTIONAL REGULATOR RV1719"/>
    <property type="match status" value="1"/>
</dbReference>
<dbReference type="InterPro" id="IPR014757">
    <property type="entry name" value="Tscrpt_reg_IclR_C"/>
</dbReference>
<dbReference type="PANTHER" id="PTHR30136">
    <property type="entry name" value="HELIX-TURN-HELIX TRANSCRIPTIONAL REGULATOR, ICLR FAMILY"/>
    <property type="match status" value="1"/>
</dbReference>
<comment type="caution">
    <text evidence="6">The sequence shown here is derived from an EMBL/GenBank/DDBJ whole genome shotgun (WGS) entry which is preliminary data.</text>
</comment>
<evidence type="ECO:0000256" key="1">
    <source>
        <dbReference type="ARBA" id="ARBA00023015"/>
    </source>
</evidence>
<dbReference type="InterPro" id="IPR036388">
    <property type="entry name" value="WH-like_DNA-bd_sf"/>
</dbReference>